<dbReference type="Proteomes" id="UP000078486">
    <property type="component" value="Unassembled WGS sequence"/>
</dbReference>
<accession>A0A178IFP6</accession>
<keyword evidence="3" id="KW-1185">Reference proteome</keyword>
<evidence type="ECO:0000313" key="2">
    <source>
        <dbReference type="EMBL" id="OAM88830.1"/>
    </source>
</evidence>
<gene>
    <name evidence="2" type="ORF">AW736_17600</name>
</gene>
<dbReference type="AlphaFoldDB" id="A0A178IFP6"/>
<comment type="caution">
    <text evidence="2">The sequence shown here is derived from an EMBL/GenBank/DDBJ whole genome shotgun (WGS) entry which is preliminary data.</text>
</comment>
<evidence type="ECO:0000313" key="3">
    <source>
        <dbReference type="Proteomes" id="UP000078486"/>
    </source>
</evidence>
<feature type="chain" id="PRO_5008088779" description="YHS domain-containing protein" evidence="1">
    <location>
        <begin position="23"/>
        <end position="104"/>
    </location>
</feature>
<evidence type="ECO:0000256" key="1">
    <source>
        <dbReference type="SAM" id="SignalP"/>
    </source>
</evidence>
<sequence length="104" mass="10801">MKTSITLALAALFLAAAPAGFAASGGDCCAAPRPAAVEGVPADYPLDTCVVRGGKLGEMGKPYAHIHKAEGQPDRTVYFCCKGCLPAFEKDPAGYLKKLDEAKK</sequence>
<name>A0A178IFP6_9BACT</name>
<dbReference type="RefSeq" id="WP_068771581.1">
    <property type="nucleotide sequence ID" value="NZ_CP109796.1"/>
</dbReference>
<dbReference type="OrthoDB" id="200209at2"/>
<feature type="signal peptide" evidence="1">
    <location>
        <begin position="1"/>
        <end position="22"/>
    </location>
</feature>
<proteinExistence type="predicted"/>
<reference evidence="2 3" key="1">
    <citation type="submission" date="2016-01" db="EMBL/GenBank/DDBJ databases">
        <title>High potential of lignocellulose degradation of a new Verrucomicrobia species.</title>
        <authorList>
            <person name="Wang Y."/>
            <person name="Shi Y."/>
            <person name="Qiu Z."/>
            <person name="Liu S."/>
            <person name="Yang H."/>
        </authorList>
    </citation>
    <scope>NUCLEOTIDE SEQUENCE [LARGE SCALE GENOMIC DNA]</scope>
    <source>
        <strain evidence="2 3">TSB47</strain>
    </source>
</reference>
<keyword evidence="1" id="KW-0732">Signal</keyword>
<dbReference type="EMBL" id="LRRQ01000119">
    <property type="protein sequence ID" value="OAM88830.1"/>
    <property type="molecule type" value="Genomic_DNA"/>
</dbReference>
<organism evidence="2 3">
    <name type="scientific">Termitidicoccus mucosus</name>
    <dbReference type="NCBI Taxonomy" id="1184151"/>
    <lineage>
        <taxon>Bacteria</taxon>
        <taxon>Pseudomonadati</taxon>
        <taxon>Verrucomicrobiota</taxon>
        <taxon>Opitutia</taxon>
        <taxon>Opitutales</taxon>
        <taxon>Opitutaceae</taxon>
        <taxon>Termitidicoccus</taxon>
    </lineage>
</organism>
<evidence type="ECO:0008006" key="4">
    <source>
        <dbReference type="Google" id="ProtNLM"/>
    </source>
</evidence>
<protein>
    <recommendedName>
        <fullName evidence="4">YHS domain-containing protein</fullName>
    </recommendedName>
</protein>